<keyword evidence="1" id="KW-0732">Signal</keyword>
<dbReference type="PROSITE" id="PS51688">
    <property type="entry name" value="ICA"/>
    <property type="match status" value="1"/>
</dbReference>
<evidence type="ECO:0000256" key="1">
    <source>
        <dbReference type="SAM" id="SignalP"/>
    </source>
</evidence>
<dbReference type="Pfam" id="PF13884">
    <property type="entry name" value="Peptidase_S74"/>
    <property type="match status" value="1"/>
</dbReference>
<dbReference type="Proteomes" id="UP000837803">
    <property type="component" value="Unassembled WGS sequence"/>
</dbReference>
<reference evidence="3" key="1">
    <citation type="submission" date="2021-12" db="EMBL/GenBank/DDBJ databases">
        <authorList>
            <person name="Rodrigo-Torres L."/>
            <person name="Arahal R. D."/>
            <person name="Lucena T."/>
        </authorList>
    </citation>
    <scope>NUCLEOTIDE SEQUENCE</scope>
    <source>
        <strain evidence="3">CECT 8419</strain>
    </source>
</reference>
<accession>A0ABM9B0X2</accession>
<keyword evidence="4" id="KW-1185">Reference proteome</keyword>
<dbReference type="RefSeq" id="WP_238750801.1">
    <property type="nucleotide sequence ID" value="NZ_CAKLPZ010000002.1"/>
</dbReference>
<comment type="caution">
    <text evidence="3">The sequence shown here is derived from an EMBL/GenBank/DDBJ whole genome shotgun (WGS) entry which is preliminary data.</text>
</comment>
<protein>
    <recommendedName>
        <fullName evidence="2">Peptidase S74 domain-containing protein</fullName>
    </recommendedName>
</protein>
<sequence length="566" mass="60101">MQQQNLLSTLVCLLLLLLISPMNAQAPAGFNFQAVARDAGGNTMTSESIAVRVSLLRGGAAGTVAYSERHAVSTSELGVFDLQIGSGTGLSGDMGAIDWGTDTYYLKIELDPAGGTNYVDMGATQLLSVPYALYATTAGNGGGGSGTDDQTLSLTGTTLKIENGNSVDLATVRDGVDDADPDPTNELQTLNLTGTTLTLSDANNVDLSSLAGSSPWTEDGTDVHRVAGRIGIGTAEPDESFKLHIAGHTFLQTNLGDLHFGFPNNGHRFKMSTRNQGATFQIGSKPTGSNSYTHRLRIEQSGEVKLGSFEGNTAWLHVRNNSTVSKPHLKLEEQGDDFARLEFTNTTSDALWHIAGYGRDGGSGAAASNLNFYFRNSEGAANRMTVTGDGQVGINTANPGARLFINQAGQTVGSGLAFSDGTANQDWHVTHGFGLRLHYGNSLRGFFSATTGAYTVASDASLKTDVQEVTGVLDRVAKLRVRSYRYKAAPGKTPTIGLVAQETIQHFPELVTYSEADGLYGIDYAGFGIVAIRAIQEQQETIDAQAHRIGELEAHLQRIEAVLARR</sequence>
<gene>
    <name evidence="3" type="ORF">LEM8419_01888</name>
</gene>
<organism evidence="3 4">
    <name type="scientific">Neolewinella maritima</name>
    <dbReference type="NCBI Taxonomy" id="1383882"/>
    <lineage>
        <taxon>Bacteria</taxon>
        <taxon>Pseudomonadati</taxon>
        <taxon>Bacteroidota</taxon>
        <taxon>Saprospiria</taxon>
        <taxon>Saprospirales</taxon>
        <taxon>Lewinellaceae</taxon>
        <taxon>Neolewinella</taxon>
    </lineage>
</organism>
<feature type="chain" id="PRO_5046575181" description="Peptidase S74 domain-containing protein" evidence="1">
    <location>
        <begin position="25"/>
        <end position="566"/>
    </location>
</feature>
<evidence type="ECO:0000259" key="2">
    <source>
        <dbReference type="PROSITE" id="PS51688"/>
    </source>
</evidence>
<proteinExistence type="predicted"/>
<name>A0ABM9B0X2_9BACT</name>
<evidence type="ECO:0000313" key="3">
    <source>
        <dbReference type="EMBL" id="CAH1000795.1"/>
    </source>
</evidence>
<feature type="signal peptide" evidence="1">
    <location>
        <begin position="1"/>
        <end position="24"/>
    </location>
</feature>
<dbReference type="EMBL" id="CAKLPZ010000002">
    <property type="protein sequence ID" value="CAH1000795.1"/>
    <property type="molecule type" value="Genomic_DNA"/>
</dbReference>
<feature type="domain" description="Peptidase S74" evidence="2">
    <location>
        <begin position="458"/>
        <end position="549"/>
    </location>
</feature>
<evidence type="ECO:0000313" key="4">
    <source>
        <dbReference type="Proteomes" id="UP000837803"/>
    </source>
</evidence>
<dbReference type="InterPro" id="IPR030392">
    <property type="entry name" value="S74_ICA"/>
</dbReference>